<reference evidence="1 2" key="1">
    <citation type="journal article" date="2011" name="Science">
        <title>The Selaginella genome identifies genetic changes associated with the evolution of vascular plants.</title>
        <authorList>
            <person name="Banks J.A."/>
            <person name="Nishiyama T."/>
            <person name="Hasebe M."/>
            <person name="Bowman J.L."/>
            <person name="Gribskov M."/>
            <person name="dePamphilis C."/>
            <person name="Albert V.A."/>
            <person name="Aono N."/>
            <person name="Aoyama T."/>
            <person name="Ambrose B.A."/>
            <person name="Ashton N.W."/>
            <person name="Axtell M.J."/>
            <person name="Barker E."/>
            <person name="Barker M.S."/>
            <person name="Bennetzen J.L."/>
            <person name="Bonawitz N.D."/>
            <person name="Chapple C."/>
            <person name="Cheng C."/>
            <person name="Correa L.G."/>
            <person name="Dacre M."/>
            <person name="DeBarry J."/>
            <person name="Dreyer I."/>
            <person name="Elias M."/>
            <person name="Engstrom E.M."/>
            <person name="Estelle M."/>
            <person name="Feng L."/>
            <person name="Finet C."/>
            <person name="Floyd S.K."/>
            <person name="Frommer W.B."/>
            <person name="Fujita T."/>
            <person name="Gramzow L."/>
            <person name="Gutensohn M."/>
            <person name="Harholt J."/>
            <person name="Hattori M."/>
            <person name="Heyl A."/>
            <person name="Hirai T."/>
            <person name="Hiwatashi Y."/>
            <person name="Ishikawa M."/>
            <person name="Iwata M."/>
            <person name="Karol K.G."/>
            <person name="Koehler B."/>
            <person name="Kolukisaoglu U."/>
            <person name="Kubo M."/>
            <person name="Kurata T."/>
            <person name="Lalonde S."/>
            <person name="Li K."/>
            <person name="Li Y."/>
            <person name="Litt A."/>
            <person name="Lyons E."/>
            <person name="Manning G."/>
            <person name="Maruyama T."/>
            <person name="Michael T.P."/>
            <person name="Mikami K."/>
            <person name="Miyazaki S."/>
            <person name="Morinaga S."/>
            <person name="Murata T."/>
            <person name="Mueller-Roeber B."/>
            <person name="Nelson D.R."/>
            <person name="Obara M."/>
            <person name="Oguri Y."/>
            <person name="Olmstead R.G."/>
            <person name="Onodera N."/>
            <person name="Petersen B.L."/>
            <person name="Pils B."/>
            <person name="Prigge M."/>
            <person name="Rensing S.A."/>
            <person name="Riano-Pachon D.M."/>
            <person name="Roberts A.W."/>
            <person name="Sato Y."/>
            <person name="Scheller H.V."/>
            <person name="Schulz B."/>
            <person name="Schulz C."/>
            <person name="Shakirov E.V."/>
            <person name="Shibagaki N."/>
            <person name="Shinohara N."/>
            <person name="Shippen D.E."/>
            <person name="Soerensen I."/>
            <person name="Sotooka R."/>
            <person name="Sugimoto N."/>
            <person name="Sugita M."/>
            <person name="Sumikawa N."/>
            <person name="Tanurdzic M."/>
            <person name="Theissen G."/>
            <person name="Ulvskov P."/>
            <person name="Wakazuki S."/>
            <person name="Weng J.K."/>
            <person name="Willats W.W."/>
            <person name="Wipf D."/>
            <person name="Wolf P.G."/>
            <person name="Yang L."/>
            <person name="Zimmer A.D."/>
            <person name="Zhu Q."/>
            <person name="Mitros T."/>
            <person name="Hellsten U."/>
            <person name="Loque D."/>
            <person name="Otillar R."/>
            <person name="Salamov A."/>
            <person name="Schmutz J."/>
            <person name="Shapiro H."/>
            <person name="Lindquist E."/>
            <person name="Lucas S."/>
            <person name="Rokhsar D."/>
            <person name="Grigoriev I.V."/>
        </authorList>
    </citation>
    <scope>NUCLEOTIDE SEQUENCE [LARGE SCALE GENOMIC DNA]</scope>
</reference>
<evidence type="ECO:0000313" key="2">
    <source>
        <dbReference type="Proteomes" id="UP000001514"/>
    </source>
</evidence>
<dbReference type="InParanoid" id="D8T9P2"/>
<dbReference type="AlphaFoldDB" id="D8T9P2"/>
<protein>
    <submittedName>
        <fullName evidence="1">Uncharacterized protein</fullName>
    </submittedName>
</protein>
<gene>
    <name evidence="1" type="ORF">SELMODRAFT_430527</name>
</gene>
<dbReference type="EMBL" id="GL377698">
    <property type="protein sequence ID" value="EFJ06585.1"/>
    <property type="molecule type" value="Genomic_DNA"/>
</dbReference>
<keyword evidence="2" id="KW-1185">Reference proteome</keyword>
<name>D8T9P2_SELML</name>
<dbReference type="Gramene" id="EFJ06585">
    <property type="protein sequence ID" value="EFJ06585"/>
    <property type="gene ID" value="SELMODRAFT_430527"/>
</dbReference>
<accession>D8T9P2</accession>
<dbReference type="HOGENOM" id="CLU_957792_0_0_1"/>
<dbReference type="KEGG" id="smo:SELMODRAFT_430527"/>
<organism evidence="2">
    <name type="scientific">Selaginella moellendorffii</name>
    <name type="common">Spikemoss</name>
    <dbReference type="NCBI Taxonomy" id="88036"/>
    <lineage>
        <taxon>Eukaryota</taxon>
        <taxon>Viridiplantae</taxon>
        <taxon>Streptophyta</taxon>
        <taxon>Embryophyta</taxon>
        <taxon>Tracheophyta</taxon>
        <taxon>Lycopodiopsida</taxon>
        <taxon>Selaginellales</taxon>
        <taxon>Selaginellaceae</taxon>
        <taxon>Selaginella</taxon>
    </lineage>
</organism>
<dbReference type="OMA" id="CANCKIA"/>
<dbReference type="Proteomes" id="UP000001514">
    <property type="component" value="Unassembled WGS sequence"/>
</dbReference>
<evidence type="ECO:0000313" key="1">
    <source>
        <dbReference type="EMBL" id="EFJ06585.1"/>
    </source>
</evidence>
<sequence length="291" mass="32314">MGSGHSHVLTDDDQANLDQAKFMLQVLRNIPGLSVLDVWIHYLTLVDMAELLRTRERQGRRVLDVLCRGVTDSVSVIGASSTLRNHLGKITQKAAAVPDVGAFNDTDKSRLEKAMEEAQEDTSRAIRHGNFKCCAEHAVFEKLDRMGKQANYTYAVQKVPLNFPENRELEKLPSGVVRIVPRCANCKIAGGAASGSGPFPRTPRLGAVVTDHPNLDGLVVPVMSPAVLYYIRVELRGVNGATRQAIVQRFPNVRVRRTDPPIPLAAERIFPLMDDNDDDLETMFVRRHDEL</sequence>
<proteinExistence type="predicted"/>